<dbReference type="OrthoDB" id="695259at2759"/>
<dbReference type="STRING" id="888268.A0A1E5UTI4"/>
<gene>
    <name evidence="2" type="ORF">BAE44_0022847</name>
</gene>
<dbReference type="Pfam" id="PF13966">
    <property type="entry name" value="zf-RVT"/>
    <property type="match status" value="1"/>
</dbReference>
<organism evidence="2 3">
    <name type="scientific">Dichanthelium oligosanthes</name>
    <dbReference type="NCBI Taxonomy" id="888268"/>
    <lineage>
        <taxon>Eukaryota</taxon>
        <taxon>Viridiplantae</taxon>
        <taxon>Streptophyta</taxon>
        <taxon>Embryophyta</taxon>
        <taxon>Tracheophyta</taxon>
        <taxon>Spermatophyta</taxon>
        <taxon>Magnoliopsida</taxon>
        <taxon>Liliopsida</taxon>
        <taxon>Poales</taxon>
        <taxon>Poaceae</taxon>
        <taxon>PACMAD clade</taxon>
        <taxon>Panicoideae</taxon>
        <taxon>Panicodae</taxon>
        <taxon>Paniceae</taxon>
        <taxon>Dichantheliinae</taxon>
        <taxon>Dichanthelium</taxon>
    </lineage>
</organism>
<proteinExistence type="predicted"/>
<comment type="caution">
    <text evidence="2">The sequence shown here is derived from an EMBL/GenBank/DDBJ whole genome shotgun (WGS) entry which is preliminary data.</text>
</comment>
<dbReference type="EMBL" id="LWDX02063948">
    <property type="protein sequence ID" value="OEL16134.1"/>
    <property type="molecule type" value="Genomic_DNA"/>
</dbReference>
<sequence length="173" mass="19842">MNKLQPDPFAELIWNNKAIPWCKHFLWLGHHDRLPTSALLHRRCIIDMPFCAYCGDLEDQEHLFLRCPRARRVWRAIGCPVVPFLPSFRHLWEVPELIEGNSARISSAIITALLWSIWKTRNALIFEASYTPTDQTVKEAAACMGLWSTARKGMMPHPCFGGVIDFSLLSTTH</sequence>
<protein>
    <recommendedName>
        <fullName evidence="1">Reverse transcriptase zinc-binding domain-containing protein</fullName>
    </recommendedName>
</protein>
<name>A0A1E5UTI4_9POAL</name>
<dbReference type="AlphaFoldDB" id="A0A1E5UTI4"/>
<dbReference type="InterPro" id="IPR026960">
    <property type="entry name" value="RVT-Znf"/>
</dbReference>
<evidence type="ECO:0000313" key="3">
    <source>
        <dbReference type="Proteomes" id="UP000095767"/>
    </source>
</evidence>
<dbReference type="Proteomes" id="UP000095767">
    <property type="component" value="Unassembled WGS sequence"/>
</dbReference>
<keyword evidence="3" id="KW-1185">Reference proteome</keyword>
<reference evidence="2 3" key="1">
    <citation type="submission" date="2016-09" db="EMBL/GenBank/DDBJ databases">
        <title>The draft genome of Dichanthelium oligosanthes: A C3 panicoid grass species.</title>
        <authorList>
            <person name="Studer A.J."/>
            <person name="Schnable J.C."/>
            <person name="Brutnell T.P."/>
        </authorList>
    </citation>
    <scope>NUCLEOTIDE SEQUENCE [LARGE SCALE GENOMIC DNA]</scope>
    <source>
        <strain evidence="3">cv. Kellogg 1175</strain>
        <tissue evidence="2">Leaf</tissue>
    </source>
</reference>
<accession>A0A1E5UTI4</accession>
<feature type="domain" description="Reverse transcriptase zinc-binding" evidence="1">
    <location>
        <begin position="5"/>
        <end position="74"/>
    </location>
</feature>
<evidence type="ECO:0000259" key="1">
    <source>
        <dbReference type="Pfam" id="PF13966"/>
    </source>
</evidence>
<evidence type="ECO:0000313" key="2">
    <source>
        <dbReference type="EMBL" id="OEL16134.1"/>
    </source>
</evidence>